<feature type="compositionally biased region" description="Basic and acidic residues" evidence="1">
    <location>
        <begin position="792"/>
        <end position="804"/>
    </location>
</feature>
<keyword evidence="2" id="KW-1133">Transmembrane helix</keyword>
<feature type="compositionally biased region" description="Low complexity" evidence="1">
    <location>
        <begin position="780"/>
        <end position="791"/>
    </location>
</feature>
<feature type="region of interest" description="Disordered" evidence="1">
    <location>
        <begin position="201"/>
        <end position="234"/>
    </location>
</feature>
<accession>A0A8K0TPK6</accession>
<feature type="compositionally biased region" description="Basic and acidic residues" evidence="1">
    <location>
        <begin position="833"/>
        <end position="855"/>
    </location>
</feature>
<keyword evidence="4" id="KW-1185">Reference proteome</keyword>
<name>A0A8K0TPK6_9PEZI</name>
<keyword evidence="2" id="KW-0812">Transmembrane</keyword>
<reference evidence="3" key="1">
    <citation type="journal article" date="2021" name="Nat. Commun.">
        <title>Genetic determinants of endophytism in the Arabidopsis root mycobiome.</title>
        <authorList>
            <person name="Mesny F."/>
            <person name="Miyauchi S."/>
            <person name="Thiergart T."/>
            <person name="Pickel B."/>
            <person name="Atanasova L."/>
            <person name="Karlsson M."/>
            <person name="Huettel B."/>
            <person name="Barry K.W."/>
            <person name="Haridas S."/>
            <person name="Chen C."/>
            <person name="Bauer D."/>
            <person name="Andreopoulos W."/>
            <person name="Pangilinan J."/>
            <person name="LaButti K."/>
            <person name="Riley R."/>
            <person name="Lipzen A."/>
            <person name="Clum A."/>
            <person name="Drula E."/>
            <person name="Henrissat B."/>
            <person name="Kohler A."/>
            <person name="Grigoriev I.V."/>
            <person name="Martin F.M."/>
            <person name="Hacquard S."/>
        </authorList>
    </citation>
    <scope>NUCLEOTIDE SEQUENCE</scope>
    <source>
        <strain evidence="3">MPI-CAGE-AT-0016</strain>
    </source>
</reference>
<feature type="transmembrane region" description="Helical" evidence="2">
    <location>
        <begin position="82"/>
        <end position="100"/>
    </location>
</feature>
<feature type="transmembrane region" description="Helical" evidence="2">
    <location>
        <begin position="48"/>
        <end position="70"/>
    </location>
</feature>
<dbReference type="EMBL" id="JAGPXD010000001">
    <property type="protein sequence ID" value="KAH7375700.1"/>
    <property type="molecule type" value="Genomic_DNA"/>
</dbReference>
<feature type="region of interest" description="Disordered" evidence="1">
    <location>
        <begin position="518"/>
        <end position="569"/>
    </location>
</feature>
<comment type="caution">
    <text evidence="3">The sequence shown here is derived from an EMBL/GenBank/DDBJ whole genome shotgun (WGS) entry which is preliminary data.</text>
</comment>
<feature type="compositionally biased region" description="Low complexity" evidence="1">
    <location>
        <begin position="704"/>
        <end position="720"/>
    </location>
</feature>
<proteinExistence type="predicted"/>
<feature type="compositionally biased region" description="Low complexity" evidence="1">
    <location>
        <begin position="596"/>
        <end position="621"/>
    </location>
</feature>
<feature type="compositionally biased region" description="Polar residues" evidence="1">
    <location>
        <begin position="770"/>
        <end position="779"/>
    </location>
</feature>
<feature type="compositionally biased region" description="Acidic residues" evidence="1">
    <location>
        <begin position="543"/>
        <end position="565"/>
    </location>
</feature>
<feature type="region of interest" description="Disordered" evidence="1">
    <location>
        <begin position="688"/>
        <end position="722"/>
    </location>
</feature>
<evidence type="ECO:0000313" key="4">
    <source>
        <dbReference type="Proteomes" id="UP000813385"/>
    </source>
</evidence>
<dbReference type="Proteomes" id="UP000813385">
    <property type="component" value="Unassembled WGS sequence"/>
</dbReference>
<keyword evidence="2" id="KW-0472">Membrane</keyword>
<feature type="compositionally biased region" description="Basic and acidic residues" evidence="1">
    <location>
        <begin position="740"/>
        <end position="752"/>
    </location>
</feature>
<gene>
    <name evidence="3" type="ORF">B0T11DRAFT_314195</name>
</gene>
<feature type="compositionally biased region" description="Low complexity" evidence="1">
    <location>
        <begin position="806"/>
        <end position="819"/>
    </location>
</feature>
<evidence type="ECO:0000256" key="2">
    <source>
        <dbReference type="SAM" id="Phobius"/>
    </source>
</evidence>
<evidence type="ECO:0000256" key="1">
    <source>
        <dbReference type="SAM" id="MobiDB-lite"/>
    </source>
</evidence>
<feature type="compositionally biased region" description="Acidic residues" evidence="1">
    <location>
        <begin position="856"/>
        <end position="866"/>
    </location>
</feature>
<feature type="compositionally biased region" description="Acidic residues" evidence="1">
    <location>
        <begin position="820"/>
        <end position="832"/>
    </location>
</feature>
<protein>
    <submittedName>
        <fullName evidence="3">Uncharacterized protein</fullName>
    </submittedName>
</protein>
<feature type="region of interest" description="Disordered" evidence="1">
    <location>
        <begin position="589"/>
        <end position="658"/>
    </location>
</feature>
<feature type="region of interest" description="Disordered" evidence="1">
    <location>
        <begin position="288"/>
        <end position="309"/>
    </location>
</feature>
<organism evidence="3 4">
    <name type="scientific">Plectosphaerella cucumerina</name>
    <dbReference type="NCBI Taxonomy" id="40658"/>
    <lineage>
        <taxon>Eukaryota</taxon>
        <taxon>Fungi</taxon>
        <taxon>Dikarya</taxon>
        <taxon>Ascomycota</taxon>
        <taxon>Pezizomycotina</taxon>
        <taxon>Sordariomycetes</taxon>
        <taxon>Hypocreomycetidae</taxon>
        <taxon>Glomerellales</taxon>
        <taxon>Plectosphaerellaceae</taxon>
        <taxon>Plectosphaerella</taxon>
    </lineage>
</organism>
<sequence>MAFFDIIIALLLLLQEMSPFFRVLALGPALLSAAYFITDVLPVWRTQISYGTIPGVIQWAFWLALFPIWWRGASTVRSLISSAYWMLAIVAVSCTFRPWAASLLADEEVLKLGVFADDKEPLFSVAGLAIDIPPFWTYPFTAYFLSRVDVGKTTTRAGVVLEGFVQEISKTVARWFLEGTVALAQHNEWARSSPIGAFPIDSQELGAPIDNDSSVDRPIASQGDEAHTTTSQVDGQREFANVEGAVRQEKEINRLKDEVDRLQKALRSKINPSRGLSKTERLRMQFASAQPEAPLTLQSVQKRDDSTEPRRSFQISAVKTMFSILPTPAPVYRDGRAQTDEVTIPAVAVVQVRDAHVQTIHAVDTTKSSLTVTAVRLVASVDPEEAPGDVAELTGSCREASTPVEHVGPSGHGQEVRLTEEATPSGHGQEEMPVGAGEELLMVQSSTQTHDADHLGSVVTYESSVVERQRRIARLLIRRAWKVTREARMVEKMKQKEKSSVDFEDTDIEEDTVLDEHMTEPQAEDGAPAPVFDSPAAAVSQECDMEDTKEEEEEAGDEEMADSAPEELSAQEPALPAFIPQWAPQQTLPDYDNFFPVPATPAARASSANTTSPAAPQPSATQETRVADSITTACEPESVLPGEQPRGTSVIPGIGPARPLVDSLNTEMKTSQLGSSGVKELVAPPPAAIPSEQAITPTVSDSRGPAPASAATPTTSPAGPYFVEGVRQIRAIKSKMTAAKRAEVEEERKATEARGLQSLEPPPVPYASFSPGQTFNFENSSIPGSSHPSQSDPDHAEAEEKTSADVEVAAEVVEEGPGLEAEEAEGGEEAMEADDHEKAMEADEHQEAGMEADDHQEAEELVDDEEELDPDAALDDDQIKKHFERLCDKFLKECSTDKKIPFGELDMAHVHDSAEATWKEMRPEHENGRWADVNPTPAELKKTVNEDFGHFLMDNMEGFLPGYQTPAETDRHKKLWQKVWNRAIEL</sequence>
<dbReference type="OrthoDB" id="10532444at2759"/>
<dbReference type="AlphaFoldDB" id="A0A8K0TPK6"/>
<evidence type="ECO:0000313" key="3">
    <source>
        <dbReference type="EMBL" id="KAH7375700.1"/>
    </source>
</evidence>
<feature type="region of interest" description="Disordered" evidence="1">
    <location>
        <begin position="735"/>
        <end position="866"/>
    </location>
</feature>